<organism evidence="1 2">
    <name type="scientific">Prevotella micans F0438</name>
    <dbReference type="NCBI Taxonomy" id="883158"/>
    <lineage>
        <taxon>Bacteria</taxon>
        <taxon>Pseudomonadati</taxon>
        <taxon>Bacteroidota</taxon>
        <taxon>Bacteroidia</taxon>
        <taxon>Bacteroidales</taxon>
        <taxon>Prevotellaceae</taxon>
        <taxon>Prevotella</taxon>
    </lineage>
</organism>
<dbReference type="InterPro" id="IPR043129">
    <property type="entry name" value="ATPase_NBD"/>
</dbReference>
<dbReference type="AlphaFoldDB" id="H1Q338"/>
<dbReference type="InterPro" id="IPR052519">
    <property type="entry name" value="Euk-type_GlcNAc_Kinase"/>
</dbReference>
<reference evidence="1 2" key="1">
    <citation type="submission" date="2011-12" db="EMBL/GenBank/DDBJ databases">
        <title>The Genome Sequence of Prevotella micans F0438.</title>
        <authorList>
            <consortium name="The Broad Institute Genome Sequencing Platform"/>
            <person name="Earl A."/>
            <person name="Ward D."/>
            <person name="Feldgarden M."/>
            <person name="Gevers D."/>
            <person name="Izard J."/>
            <person name="Baranova O.V."/>
            <person name="Blanton J.M."/>
            <person name="Wade W.G."/>
            <person name="Dewhirst F.E."/>
            <person name="Young S.K."/>
            <person name="Zeng Q."/>
            <person name="Gargeya S."/>
            <person name="Fitzgerald M."/>
            <person name="Haas B."/>
            <person name="Abouelleil A."/>
            <person name="Alvarado L."/>
            <person name="Arachchi H.M."/>
            <person name="Berlin A."/>
            <person name="Chapman S.B."/>
            <person name="Gearin G."/>
            <person name="Goldberg J."/>
            <person name="Griggs A."/>
            <person name="Gujja S."/>
            <person name="Hansen M."/>
            <person name="Heiman D."/>
            <person name="Howarth C."/>
            <person name="Larimer J."/>
            <person name="Lui A."/>
            <person name="MacDonald P.J.P."/>
            <person name="McCowen C."/>
            <person name="Montmayeur A."/>
            <person name="Murphy C."/>
            <person name="Neiman D."/>
            <person name="Pearson M."/>
            <person name="Priest M."/>
            <person name="Roberts A."/>
            <person name="Saif S."/>
            <person name="Shea T."/>
            <person name="Sisk P."/>
            <person name="Stolte C."/>
            <person name="Sykes S."/>
            <person name="Wortman J."/>
            <person name="Nusbaum C."/>
            <person name="Birren B."/>
        </authorList>
    </citation>
    <scope>NUCLEOTIDE SEQUENCE [LARGE SCALE GENOMIC DNA]</scope>
    <source>
        <strain evidence="1 2">F0438</strain>
    </source>
</reference>
<dbReference type="STRING" id="883158.HMPREF9140_01326"/>
<dbReference type="PATRIC" id="fig|883158.3.peg.1328"/>
<dbReference type="RefSeq" id="WP_006952730.1">
    <property type="nucleotide sequence ID" value="NZ_JH594522.1"/>
</dbReference>
<dbReference type="HOGENOM" id="CLU_084727_0_0_10"/>
<keyword evidence="2" id="KW-1185">Reference proteome</keyword>
<dbReference type="CDD" id="cd24079">
    <property type="entry name" value="ASKHA_NBD_PG1100-like"/>
    <property type="match status" value="1"/>
</dbReference>
<dbReference type="PANTHER" id="PTHR43190:SF3">
    <property type="entry name" value="N-ACETYL-D-GLUCOSAMINE KINASE"/>
    <property type="match status" value="1"/>
</dbReference>
<evidence type="ECO:0008006" key="3">
    <source>
        <dbReference type="Google" id="ProtNLM"/>
    </source>
</evidence>
<proteinExistence type="predicted"/>
<dbReference type="Gene3D" id="3.30.420.40">
    <property type="match status" value="2"/>
</dbReference>
<accession>H1Q338</accession>
<dbReference type="Gene3D" id="1.10.720.160">
    <property type="match status" value="1"/>
</dbReference>
<dbReference type="SUPFAM" id="SSF53067">
    <property type="entry name" value="Actin-like ATPase domain"/>
    <property type="match status" value="2"/>
</dbReference>
<dbReference type="EMBL" id="AGWK01000036">
    <property type="protein sequence ID" value="EHO69636.1"/>
    <property type="molecule type" value="Genomic_DNA"/>
</dbReference>
<dbReference type="Proteomes" id="UP000016023">
    <property type="component" value="Unassembled WGS sequence"/>
</dbReference>
<evidence type="ECO:0000313" key="2">
    <source>
        <dbReference type="Proteomes" id="UP000016023"/>
    </source>
</evidence>
<sequence length="282" mass="30809">MTLIADSGSTKTDWLIADAFEKISDSIVIKTQGINPVHMSAETIDDILRRELLPNVNIPIARVAFFGAGCTAGAAERMAEALRVNFPDASIEVQTDLLGAARALLGKRAGIACILGTGSNSCLYDGRQIQSNVPPLGYILGDEGSGASLGRIFLNAMYKGLLPDRVRKLFEDEEGLSYPAVIERVYRQPSANRFLAGLSPFVSRHSDIPEVNELVNENFRAFFSRNILAYRTADLQTISAVGSIAFFFEKNLRQVAGEFGFTLDKVLRSPLRALAEYAVEEE</sequence>
<gene>
    <name evidence="1" type="ORF">HMPREF9140_01326</name>
</gene>
<name>H1Q338_9BACT</name>
<dbReference type="eggNOG" id="COG2971">
    <property type="taxonomic scope" value="Bacteria"/>
</dbReference>
<comment type="caution">
    <text evidence="1">The sequence shown here is derived from an EMBL/GenBank/DDBJ whole genome shotgun (WGS) entry which is preliminary data.</text>
</comment>
<evidence type="ECO:0000313" key="1">
    <source>
        <dbReference type="EMBL" id="EHO69636.1"/>
    </source>
</evidence>
<dbReference type="PANTHER" id="PTHR43190">
    <property type="entry name" value="N-ACETYL-D-GLUCOSAMINE KINASE"/>
    <property type="match status" value="1"/>
</dbReference>
<protein>
    <recommendedName>
        <fullName evidence="3">ATPase BadF/BadG/BcrA/BcrD type domain-containing protein</fullName>
    </recommendedName>
</protein>